<sequence>MNKRDIVFLTEFESKDMTNLLKRDIEKSFSKDEFKVHVLLWYKGKKLPEDLSNTLDTQYLTGASFSMFGNLDAKALPGEWGNSPFALVSCQTKNNKKLEKIIAAYKSEYKLVRSGVDSAASNVVITDEEQDISKYLEKSNKYINKFK</sequence>
<keyword evidence="2" id="KW-1185">Reference proteome</keyword>
<dbReference type="Proteomes" id="UP000236454">
    <property type="component" value="Unassembled WGS sequence"/>
</dbReference>
<dbReference type="STRING" id="477690.SAMN05216474_0066"/>
<reference evidence="1 2" key="1">
    <citation type="submission" date="2016-10" db="EMBL/GenBank/DDBJ databases">
        <authorList>
            <person name="de Groot N.N."/>
        </authorList>
    </citation>
    <scope>NUCLEOTIDE SEQUENCE [LARGE SCALE GENOMIC DNA]</scope>
    <source>
        <strain evidence="1 2">CGMCC 1.7005</strain>
    </source>
</reference>
<protein>
    <submittedName>
        <fullName evidence="1">Uncharacterized protein</fullName>
    </submittedName>
</protein>
<dbReference type="AlphaFoldDB" id="A0A1I6XBK8"/>
<organism evidence="1 2">
    <name type="scientific">Lishizhenia tianjinensis</name>
    <dbReference type="NCBI Taxonomy" id="477690"/>
    <lineage>
        <taxon>Bacteria</taxon>
        <taxon>Pseudomonadati</taxon>
        <taxon>Bacteroidota</taxon>
        <taxon>Flavobacteriia</taxon>
        <taxon>Flavobacteriales</taxon>
        <taxon>Crocinitomicaceae</taxon>
        <taxon>Lishizhenia</taxon>
    </lineage>
</organism>
<evidence type="ECO:0000313" key="1">
    <source>
        <dbReference type="EMBL" id="SFT35501.1"/>
    </source>
</evidence>
<accession>A0A1I6XBK8</accession>
<name>A0A1I6XBK8_9FLAO</name>
<evidence type="ECO:0000313" key="2">
    <source>
        <dbReference type="Proteomes" id="UP000236454"/>
    </source>
</evidence>
<dbReference type="EMBL" id="FPAS01000001">
    <property type="protein sequence ID" value="SFT35501.1"/>
    <property type="molecule type" value="Genomic_DNA"/>
</dbReference>
<dbReference type="RefSeq" id="WP_139230183.1">
    <property type="nucleotide sequence ID" value="NZ_FPAS01000001.1"/>
</dbReference>
<gene>
    <name evidence="1" type="ORF">SAMN05216474_0066</name>
</gene>
<proteinExistence type="predicted"/>